<organism evidence="1 2">
    <name type="scientific">Tubulinosema ratisbonensis</name>
    <dbReference type="NCBI Taxonomy" id="291195"/>
    <lineage>
        <taxon>Eukaryota</taxon>
        <taxon>Fungi</taxon>
        <taxon>Fungi incertae sedis</taxon>
        <taxon>Microsporidia</taxon>
        <taxon>Tubulinosematoidea</taxon>
        <taxon>Tubulinosematidae</taxon>
        <taxon>Tubulinosema</taxon>
    </lineage>
</organism>
<reference evidence="1 2" key="1">
    <citation type="submission" date="2018-10" db="EMBL/GenBank/DDBJ databases">
        <title>Draft genome sequence of the microsporidian Tubulinosema ratisbonensis.</title>
        <authorList>
            <person name="Polonais V."/>
            <person name="Peyretaillade E."/>
            <person name="Niehus S."/>
            <person name="Wawrzyniak I."/>
            <person name="Franchet A."/>
            <person name="Gaspin C."/>
            <person name="Reichstadt M."/>
            <person name="Belser C."/>
            <person name="Labadie K."/>
            <person name="Delbac F."/>
            <person name="Ferrandon D."/>
        </authorList>
    </citation>
    <scope>NUCLEOTIDE SEQUENCE [LARGE SCALE GENOMIC DNA]</scope>
    <source>
        <strain evidence="1 2">Franzen</strain>
    </source>
</reference>
<evidence type="ECO:0000313" key="2">
    <source>
        <dbReference type="Proteomes" id="UP000282876"/>
    </source>
</evidence>
<gene>
    <name evidence="1" type="ORF">TUBRATIS_009110</name>
</gene>
<dbReference type="Proteomes" id="UP000282876">
    <property type="component" value="Unassembled WGS sequence"/>
</dbReference>
<accession>A0A437AN13</accession>
<comment type="caution">
    <text evidence="1">The sequence shown here is derived from an EMBL/GenBank/DDBJ whole genome shotgun (WGS) entry which is preliminary data.</text>
</comment>
<dbReference type="AlphaFoldDB" id="A0A437AN13"/>
<keyword evidence="2" id="KW-1185">Reference proteome</keyword>
<dbReference type="EMBL" id="RCSS01000186">
    <property type="protein sequence ID" value="RVD92572.1"/>
    <property type="molecule type" value="Genomic_DNA"/>
</dbReference>
<name>A0A437AN13_9MICR</name>
<sequence length="132" mass="15578">MDVRTLLLIFINRTIHCKSRAQLFKVLLYKNILNHIAIKGFFGNEHQNSFYITLIKTDHFELVSFDEIFDYFIDYGSSKTIKVFKLNYHNLNSINGPQKYLTSILNIDNKEKLKIIFNEVKNSTDQIKTHFA</sequence>
<dbReference type="VEuPathDB" id="MicrosporidiaDB:TUBRATIS_009110"/>
<protein>
    <submittedName>
        <fullName evidence="1">Uncharacterized protein</fullName>
    </submittedName>
</protein>
<evidence type="ECO:0000313" key="1">
    <source>
        <dbReference type="EMBL" id="RVD92572.1"/>
    </source>
</evidence>
<proteinExistence type="predicted"/>